<dbReference type="Proteomes" id="UP000187455">
    <property type="component" value="Unassembled WGS sequence"/>
</dbReference>
<dbReference type="EMBL" id="LSSL01004944">
    <property type="protein sequence ID" value="OLY79120.1"/>
    <property type="molecule type" value="Genomic_DNA"/>
</dbReference>
<sequence>MNFRGIQQIERCPRPIRITPSTVPFTKPAVPKTAGHSSRTEFQSDIRGKEAIRAVSAGLHQSRCKQMPTSEFQQTLSEEVA</sequence>
<keyword evidence="3" id="KW-1185">Reference proteome</keyword>
<proteinExistence type="predicted"/>
<evidence type="ECO:0000313" key="2">
    <source>
        <dbReference type="EMBL" id="OLY79120.1"/>
    </source>
</evidence>
<gene>
    <name evidence="2" type="ORF">AYI68_g6820</name>
</gene>
<feature type="region of interest" description="Disordered" evidence="1">
    <location>
        <begin position="17"/>
        <end position="81"/>
    </location>
</feature>
<name>A0A1R0GQG0_9FUNG</name>
<accession>A0A1R0GQG0</accession>
<organism evidence="2 3">
    <name type="scientific">Smittium mucronatum</name>
    <dbReference type="NCBI Taxonomy" id="133383"/>
    <lineage>
        <taxon>Eukaryota</taxon>
        <taxon>Fungi</taxon>
        <taxon>Fungi incertae sedis</taxon>
        <taxon>Zoopagomycota</taxon>
        <taxon>Kickxellomycotina</taxon>
        <taxon>Harpellomycetes</taxon>
        <taxon>Harpellales</taxon>
        <taxon>Legeriomycetaceae</taxon>
        <taxon>Smittium</taxon>
    </lineage>
</organism>
<dbReference type="AlphaFoldDB" id="A0A1R0GQG0"/>
<feature type="compositionally biased region" description="Basic and acidic residues" evidence="1">
    <location>
        <begin position="38"/>
        <end position="52"/>
    </location>
</feature>
<evidence type="ECO:0000256" key="1">
    <source>
        <dbReference type="SAM" id="MobiDB-lite"/>
    </source>
</evidence>
<reference evidence="2 3" key="1">
    <citation type="journal article" date="2016" name="Mol. Biol. Evol.">
        <title>Genome-Wide Survey of Gut Fungi (Harpellales) Reveals the First Horizontally Transferred Ubiquitin Gene from a Mosquito Host.</title>
        <authorList>
            <person name="Wang Y."/>
            <person name="White M.M."/>
            <person name="Kvist S."/>
            <person name="Moncalvo J.M."/>
        </authorList>
    </citation>
    <scope>NUCLEOTIDE SEQUENCE [LARGE SCALE GENOMIC DNA]</scope>
    <source>
        <strain evidence="2 3">ALG-7-W6</strain>
    </source>
</reference>
<comment type="caution">
    <text evidence="2">The sequence shown here is derived from an EMBL/GenBank/DDBJ whole genome shotgun (WGS) entry which is preliminary data.</text>
</comment>
<protein>
    <submittedName>
        <fullName evidence="2">Uncharacterized protein</fullName>
    </submittedName>
</protein>
<feature type="compositionally biased region" description="Polar residues" evidence="1">
    <location>
        <begin position="67"/>
        <end position="81"/>
    </location>
</feature>
<evidence type="ECO:0000313" key="3">
    <source>
        <dbReference type="Proteomes" id="UP000187455"/>
    </source>
</evidence>